<reference evidence="2 3" key="1">
    <citation type="submission" date="2020-08" db="EMBL/GenBank/DDBJ databases">
        <title>A Genomic Blueprint of the Chicken Gut Microbiome.</title>
        <authorList>
            <person name="Gilroy R."/>
            <person name="Ravi A."/>
            <person name="Getino M."/>
            <person name="Pursley I."/>
            <person name="Horton D.L."/>
            <person name="Alikhan N.-F."/>
            <person name="Baker D."/>
            <person name="Gharbi K."/>
            <person name="Hall N."/>
            <person name="Watson M."/>
            <person name="Adriaenssens E.M."/>
            <person name="Foster-Nyarko E."/>
            <person name="Jarju S."/>
            <person name="Secka A."/>
            <person name="Antonio M."/>
            <person name="Oren A."/>
            <person name="Chaudhuri R."/>
            <person name="La Ragione R.M."/>
            <person name="Hildebrand F."/>
            <person name="Pallen M.J."/>
        </authorList>
    </citation>
    <scope>NUCLEOTIDE SEQUENCE [LARGE SCALE GENOMIC DNA]</scope>
    <source>
        <strain evidence="2 3">Sa2BVA9</strain>
    </source>
</reference>
<gene>
    <name evidence="2" type="ORF">H9647_14365</name>
</gene>
<dbReference type="Proteomes" id="UP000608071">
    <property type="component" value="Unassembled WGS sequence"/>
</dbReference>
<evidence type="ECO:0000259" key="1">
    <source>
        <dbReference type="Pfam" id="PF23491"/>
    </source>
</evidence>
<evidence type="ECO:0000313" key="2">
    <source>
        <dbReference type="EMBL" id="MBD7969256.1"/>
    </source>
</evidence>
<accession>A0ABR8T0F3</accession>
<evidence type="ECO:0000313" key="3">
    <source>
        <dbReference type="Proteomes" id="UP000608071"/>
    </source>
</evidence>
<proteinExistence type="predicted"/>
<protein>
    <recommendedName>
        <fullName evidence="1">Sublancin immunity protein SunI-like PH domain-containing protein</fullName>
    </recommendedName>
</protein>
<dbReference type="InterPro" id="IPR055365">
    <property type="entry name" value="PH_SunI-like"/>
</dbReference>
<name>A0ABR8T0F3_9BACL</name>
<dbReference type="EMBL" id="JACSQL010000006">
    <property type="protein sequence ID" value="MBD7969256.1"/>
    <property type="molecule type" value="Genomic_DNA"/>
</dbReference>
<keyword evidence="3" id="KW-1185">Reference proteome</keyword>
<dbReference type="Pfam" id="PF23491">
    <property type="entry name" value="bPH_8"/>
    <property type="match status" value="1"/>
</dbReference>
<comment type="caution">
    <text evidence="2">The sequence shown here is derived from an EMBL/GenBank/DDBJ whole genome shotgun (WGS) entry which is preliminary data.</text>
</comment>
<feature type="domain" description="Sublancin immunity protein SunI-like PH" evidence="1">
    <location>
        <begin position="2"/>
        <end position="83"/>
    </location>
</feature>
<dbReference type="RefSeq" id="WP_191801376.1">
    <property type="nucleotide sequence ID" value="NZ_JACSQL010000006.1"/>
</dbReference>
<organism evidence="2 3">
    <name type="scientific">Paenibacillus gallinarum</name>
    <dbReference type="NCBI Taxonomy" id="2762232"/>
    <lineage>
        <taxon>Bacteria</taxon>
        <taxon>Bacillati</taxon>
        <taxon>Bacillota</taxon>
        <taxon>Bacilli</taxon>
        <taxon>Bacillales</taxon>
        <taxon>Paenibacillaceae</taxon>
        <taxon>Paenibacillus</taxon>
    </lineage>
</organism>
<sequence length="87" mass="9900">MFGIKTEKINDNLVIKWQLSKIEIPISEIVNISHDDTYGGEQKDAIRIGTPYGTTDRIIIKTNSQTYILFTTNVISLDKKLNSIMNK</sequence>